<protein>
    <recommendedName>
        <fullName evidence="4">Crinkler effector protein N-terminal domain-containing protein</fullName>
    </recommendedName>
</protein>
<dbReference type="GO" id="GO:0043657">
    <property type="term" value="C:host cell"/>
    <property type="evidence" value="ECO:0007669"/>
    <property type="project" value="UniProtKB-SubCell"/>
</dbReference>
<dbReference type="GO" id="GO:0005576">
    <property type="term" value="C:extracellular region"/>
    <property type="evidence" value="ECO:0007669"/>
    <property type="project" value="UniProtKB-SubCell"/>
</dbReference>
<evidence type="ECO:0000313" key="5">
    <source>
        <dbReference type="EMBL" id="KAG1898914.1"/>
    </source>
</evidence>
<dbReference type="InterPro" id="IPR011009">
    <property type="entry name" value="Kinase-like_dom_sf"/>
</dbReference>
<comment type="caution">
    <text evidence="5">The sequence shown here is derived from an EMBL/GenBank/DDBJ whole genome shotgun (WGS) entry which is preliminary data.</text>
</comment>
<dbReference type="EMBL" id="JABBWK010000036">
    <property type="protein sequence ID" value="KAG1898914.1"/>
    <property type="molecule type" value="Genomic_DNA"/>
</dbReference>
<evidence type="ECO:0000313" key="6">
    <source>
        <dbReference type="Proteomes" id="UP001195769"/>
    </source>
</evidence>
<comment type="subcellular location">
    <subcellularLocation>
        <location evidence="1">Host cell</location>
    </subcellularLocation>
    <subcellularLocation>
        <location evidence="2">Secreted</location>
    </subcellularLocation>
</comment>
<organism evidence="5 6">
    <name type="scientific">Suillus fuscotomentosus</name>
    <dbReference type="NCBI Taxonomy" id="1912939"/>
    <lineage>
        <taxon>Eukaryota</taxon>
        <taxon>Fungi</taxon>
        <taxon>Dikarya</taxon>
        <taxon>Basidiomycota</taxon>
        <taxon>Agaricomycotina</taxon>
        <taxon>Agaricomycetes</taxon>
        <taxon>Agaricomycetidae</taxon>
        <taxon>Boletales</taxon>
        <taxon>Suillineae</taxon>
        <taxon>Suillaceae</taxon>
        <taxon>Suillus</taxon>
    </lineage>
</organism>
<dbReference type="Proteomes" id="UP001195769">
    <property type="component" value="Unassembled WGS sequence"/>
</dbReference>
<feature type="domain" description="Crinkler effector protein N-terminal" evidence="4">
    <location>
        <begin position="3"/>
        <end position="122"/>
    </location>
</feature>
<proteinExistence type="predicted"/>
<evidence type="ECO:0000259" key="4">
    <source>
        <dbReference type="Pfam" id="PF20147"/>
    </source>
</evidence>
<keyword evidence="6" id="KW-1185">Reference proteome</keyword>
<gene>
    <name evidence="5" type="ORF">F5891DRAFT_1147904</name>
</gene>
<feature type="domain" description="Crinkler effector protein N-terminal" evidence="4">
    <location>
        <begin position="127"/>
        <end position="223"/>
    </location>
</feature>
<evidence type="ECO:0000256" key="3">
    <source>
        <dbReference type="ARBA" id="ARBA00022525"/>
    </source>
</evidence>
<evidence type="ECO:0000256" key="1">
    <source>
        <dbReference type="ARBA" id="ARBA00004340"/>
    </source>
</evidence>
<dbReference type="InterPro" id="IPR045379">
    <property type="entry name" value="Crinkler_N"/>
</dbReference>
<evidence type="ECO:0000256" key="2">
    <source>
        <dbReference type="ARBA" id="ARBA00004613"/>
    </source>
</evidence>
<reference evidence="5" key="1">
    <citation type="journal article" date="2020" name="New Phytol.">
        <title>Comparative genomics reveals dynamic genome evolution in host specialist ectomycorrhizal fungi.</title>
        <authorList>
            <person name="Lofgren L.A."/>
            <person name="Nguyen N.H."/>
            <person name="Vilgalys R."/>
            <person name="Ruytinx J."/>
            <person name="Liao H.L."/>
            <person name="Branco S."/>
            <person name="Kuo A."/>
            <person name="LaButti K."/>
            <person name="Lipzen A."/>
            <person name="Andreopoulos W."/>
            <person name="Pangilinan J."/>
            <person name="Riley R."/>
            <person name="Hundley H."/>
            <person name="Na H."/>
            <person name="Barry K."/>
            <person name="Grigoriev I.V."/>
            <person name="Stajich J.E."/>
            <person name="Kennedy P.G."/>
        </authorList>
    </citation>
    <scope>NUCLEOTIDE SEQUENCE</scope>
    <source>
        <strain evidence="5">FC203</strain>
    </source>
</reference>
<keyword evidence="3" id="KW-0964">Secreted</keyword>
<dbReference type="Gene3D" id="1.10.510.10">
    <property type="entry name" value="Transferase(Phosphotransferase) domain 1"/>
    <property type="match status" value="1"/>
</dbReference>
<dbReference type="SUPFAM" id="SSF56112">
    <property type="entry name" value="Protein kinase-like (PK-like)"/>
    <property type="match status" value="1"/>
</dbReference>
<dbReference type="AlphaFoldDB" id="A0AAD4E387"/>
<sequence>MYKLNCIVLGYDSTCIFSVNVAETQTVDDLREVIIIKNARKPEFDHVVAGDIKLWQVDLPIDETIEHNLSSLKLDTKTPLYKTSEENTVKRQRVEQKYLLPVAPMKRVFPNAPDPEHLHIVIRPLHLNLNCVVIDDPDYAFEIKIAPTESVSALQNAIKDARKPQFDHVVACHLKVWQVKIKPNDLYLLDAIEDQGVALKSLTKLSEAFVDGVEPGCIHIIVQEYAAEQGEVKTNCTTKLDEEFKNALHFYYPSPSAAAKSKEYFNIQSGPRRLCDGRYAYDTPADTTAPPIELFNPAFAYFSSKAFDPEYVVPDEVLRDVQNLMPTFAAIHPSEKDRKVNITPLLEKVIQQTFLHTKSRQGGYIHDAVAVHVHGHIPIHLVVVEEKNEVGDGGSDPSVQASFSFVHLTRDSQYTELRSKCNCPTFLVAHAGPWLAVLGAVFTDKYIVQRLTDFNWIPARSALDDDQILRIGRVLYALRESVAQLRDWYDNVLECGEPPYDASRPTVHSRFYPTPNTYLRNEIPVQFKYEWPLERDASCVTYLAKTQEDNPINVVVKFVTRYGEDVHMAMAEAGFAPKLLYYGKIDVVKGMPSYGGLRMVVMEYVDGTTACSSLRLPPSFHQELEDAIKYCHGKGFVFGDLRKPNIMITKDGKVQLIDFDWAGRKGEVKYPVSISPVIKWPKGAQGLGPILEEHDRDMLVRYCS</sequence>
<dbReference type="RefSeq" id="XP_041224490.1">
    <property type="nucleotide sequence ID" value="XM_041365052.1"/>
</dbReference>
<accession>A0AAD4E387</accession>
<dbReference type="Pfam" id="PF20147">
    <property type="entry name" value="Crinkler"/>
    <property type="match status" value="2"/>
</dbReference>
<name>A0AAD4E387_9AGAM</name>
<dbReference type="GeneID" id="64659350"/>